<dbReference type="InterPro" id="IPR039426">
    <property type="entry name" value="TonB-dep_rcpt-like"/>
</dbReference>
<keyword evidence="8" id="KW-0732">Signal</keyword>
<evidence type="ECO:0000313" key="11">
    <source>
        <dbReference type="Proteomes" id="UP001317001"/>
    </source>
</evidence>
<dbReference type="SUPFAM" id="SSF49464">
    <property type="entry name" value="Carboxypeptidase regulatory domain-like"/>
    <property type="match status" value="1"/>
</dbReference>
<dbReference type="Proteomes" id="UP001317001">
    <property type="component" value="Chromosome"/>
</dbReference>
<feature type="domain" description="TonB-dependent receptor plug" evidence="9">
    <location>
        <begin position="116"/>
        <end position="224"/>
    </location>
</feature>
<reference evidence="10 11" key="1">
    <citation type="submission" date="2022-08" db="EMBL/GenBank/DDBJ databases">
        <title>Myroides zhujiangensis sp. nov., a novel bacterium isolated from sediment in the Pearl River Estuary.</title>
        <authorList>
            <person name="Cui L."/>
        </authorList>
    </citation>
    <scope>NUCLEOTIDE SEQUENCE [LARGE SCALE GENOMIC DNA]</scope>
    <source>
        <strain evidence="10 11">SCSIO 72103</strain>
    </source>
</reference>
<dbReference type="EMBL" id="CP102382">
    <property type="protein sequence ID" value="UUV20150.1"/>
    <property type="molecule type" value="Genomic_DNA"/>
</dbReference>
<protein>
    <submittedName>
        <fullName evidence="10">SusC/RagA family TonB-linked outer membrane protein</fullName>
    </submittedName>
</protein>
<name>A0ABY5NNP8_9FLAO</name>
<dbReference type="InterPro" id="IPR023996">
    <property type="entry name" value="TonB-dep_OMP_SusC/RagA"/>
</dbReference>
<evidence type="ECO:0000256" key="2">
    <source>
        <dbReference type="ARBA" id="ARBA00022448"/>
    </source>
</evidence>
<dbReference type="SUPFAM" id="SSF56935">
    <property type="entry name" value="Porins"/>
    <property type="match status" value="1"/>
</dbReference>
<accession>A0ABY5NNP8</accession>
<keyword evidence="4 7" id="KW-0812">Transmembrane</keyword>
<evidence type="ECO:0000313" key="10">
    <source>
        <dbReference type="EMBL" id="UUV20150.1"/>
    </source>
</evidence>
<organism evidence="10 11">
    <name type="scientific">Paenimyroides aestuarii</name>
    <dbReference type="NCBI Taxonomy" id="2968490"/>
    <lineage>
        <taxon>Bacteria</taxon>
        <taxon>Pseudomonadati</taxon>
        <taxon>Bacteroidota</taxon>
        <taxon>Flavobacteriia</taxon>
        <taxon>Flavobacteriales</taxon>
        <taxon>Flavobacteriaceae</taxon>
        <taxon>Paenimyroides</taxon>
    </lineage>
</organism>
<evidence type="ECO:0000256" key="7">
    <source>
        <dbReference type="PROSITE-ProRule" id="PRU01360"/>
    </source>
</evidence>
<dbReference type="Pfam" id="PF13715">
    <property type="entry name" value="CarbopepD_reg_2"/>
    <property type="match status" value="1"/>
</dbReference>
<dbReference type="InterPro" id="IPR036942">
    <property type="entry name" value="Beta-barrel_TonB_sf"/>
</dbReference>
<evidence type="ECO:0000256" key="3">
    <source>
        <dbReference type="ARBA" id="ARBA00022452"/>
    </source>
</evidence>
<evidence type="ECO:0000256" key="4">
    <source>
        <dbReference type="ARBA" id="ARBA00022692"/>
    </source>
</evidence>
<gene>
    <name evidence="10" type="ORF">NPX36_07165</name>
</gene>
<feature type="signal peptide" evidence="8">
    <location>
        <begin position="1"/>
        <end position="24"/>
    </location>
</feature>
<dbReference type="NCBIfam" id="TIGR04056">
    <property type="entry name" value="OMP_RagA_SusC"/>
    <property type="match status" value="1"/>
</dbReference>
<dbReference type="Gene3D" id="2.170.130.10">
    <property type="entry name" value="TonB-dependent receptor, plug domain"/>
    <property type="match status" value="1"/>
</dbReference>
<dbReference type="Gene3D" id="2.60.40.1120">
    <property type="entry name" value="Carboxypeptidase-like, regulatory domain"/>
    <property type="match status" value="1"/>
</dbReference>
<dbReference type="InterPro" id="IPR023997">
    <property type="entry name" value="TonB-dep_OMP_SusC/RagA_CS"/>
</dbReference>
<keyword evidence="11" id="KW-1185">Reference proteome</keyword>
<evidence type="ECO:0000256" key="5">
    <source>
        <dbReference type="ARBA" id="ARBA00023136"/>
    </source>
</evidence>
<feature type="chain" id="PRO_5045110817" evidence="8">
    <location>
        <begin position="25"/>
        <end position="1015"/>
    </location>
</feature>
<dbReference type="Gene3D" id="2.40.170.20">
    <property type="entry name" value="TonB-dependent receptor, beta-barrel domain"/>
    <property type="match status" value="1"/>
</dbReference>
<keyword evidence="2 7" id="KW-0813">Transport</keyword>
<dbReference type="RefSeq" id="WP_257498055.1">
    <property type="nucleotide sequence ID" value="NZ_CP102382.1"/>
</dbReference>
<evidence type="ECO:0000259" key="9">
    <source>
        <dbReference type="Pfam" id="PF07715"/>
    </source>
</evidence>
<evidence type="ECO:0000256" key="8">
    <source>
        <dbReference type="SAM" id="SignalP"/>
    </source>
</evidence>
<keyword evidence="3 7" id="KW-1134">Transmembrane beta strand</keyword>
<evidence type="ECO:0000256" key="6">
    <source>
        <dbReference type="ARBA" id="ARBA00023237"/>
    </source>
</evidence>
<comment type="subcellular location">
    <subcellularLocation>
        <location evidence="1 7">Cell outer membrane</location>
        <topology evidence="1 7">Multi-pass membrane protein</topology>
    </subcellularLocation>
</comment>
<dbReference type="InterPro" id="IPR037066">
    <property type="entry name" value="Plug_dom_sf"/>
</dbReference>
<sequence>MRSKFTWILTLFFALMMQVGFAQKQVTGVVRTEYGDPIPGATVMIVGTKLGTDTNLEGEYTLSLKKGDRIQVNYEGYKPATITVSDSNILNVTLIEADFIDLGDGVIVDVYRTTSKEENATAVSSVTSKTIEGRPNASIIQTLQGQVPGLNIMTGSGQPGATSQVTLRGPGSINGSTEPLYVIDGIPMSSNRFRSLNPNEIDRVDILKDAGATAIYGNRGANGVIVITTKRGSFESDLSIRYIGTTGVSSIQRNQYNLMNTAEYDDFVRTARGYYPGIGSNLTAAQRAIDTKWTDVFFNDAIQQTHTVTFSAGAKNLSTFTSVGYSEFGGILKNTDLKRFNLRTNLDGKNNSGRLTYGTTFNANYSKSNMENSAGSNGVNQNYFLGAFQSLPYLNPNNYSNGFNLYDDYRNGRVGISDGMPLFLLDKLNTTGFGQNELKLLVNGNISYKLSDHFKLSNQSGVDYQNINQNSWTRYDAFNEYLFGVPQNREFFGRVGDIKEERMIFTTNTNLRYENTFNEVHKVTAAAFVEYVKAHFRSSSISKQGFDPIFWSDGGYTGWVGSAVNYQLYAPTAGLSRQDAGLFSYFGTASYDYDRRYGLDATIRRDASFRFTDDNRWGTFWSVAGRWNISNEAFMKDSAINTLKLRGSYGTSGNQDILNTGLFGAAHLYDTRYASGVGYNEELGLALTGLPNRNLQWEVITQANIGVDFGVWNNRLRGSVDVYRKQTDDLYLDTPISAINGSSTINANFGSMKNDGVEVNIAGDLIRKDETNTKLTLRLVGAYNKNEVLDIPTEDGTYWDGSLVGYREGHMVNEFYMAEYLGINPDNGNMMFRSRDGGVTEEPNDGDFQWLNKSSMPIYQGGFGLDFTHKGWFLTADFTYALDAWRYDNEYYFFTAPTLIKQNNLTNDLRDYWTPDNRDASFPALTGSNFSYGSGSSFYLQDASYLRLRFVTLGYNFNPKDLGFMKLSGLRVFAQAENLYTWTKWRGWDAESSRSVDYGQYPTPRTVSFGVEVQF</sequence>
<dbReference type="Pfam" id="PF07715">
    <property type="entry name" value="Plug"/>
    <property type="match status" value="1"/>
</dbReference>
<keyword evidence="6 7" id="KW-0998">Cell outer membrane</keyword>
<dbReference type="InterPro" id="IPR008969">
    <property type="entry name" value="CarboxyPept-like_regulatory"/>
</dbReference>
<keyword evidence="5 7" id="KW-0472">Membrane</keyword>
<evidence type="ECO:0000256" key="1">
    <source>
        <dbReference type="ARBA" id="ARBA00004571"/>
    </source>
</evidence>
<dbReference type="NCBIfam" id="TIGR04057">
    <property type="entry name" value="SusC_RagA_signa"/>
    <property type="match status" value="1"/>
</dbReference>
<dbReference type="PROSITE" id="PS52016">
    <property type="entry name" value="TONB_DEPENDENT_REC_3"/>
    <property type="match status" value="1"/>
</dbReference>
<proteinExistence type="inferred from homology"/>
<dbReference type="InterPro" id="IPR012910">
    <property type="entry name" value="Plug_dom"/>
</dbReference>
<comment type="similarity">
    <text evidence="7">Belongs to the TonB-dependent receptor family.</text>
</comment>